<gene>
    <name evidence="1" type="ORF">QBC40DRAFT_318737</name>
</gene>
<keyword evidence="2" id="KW-1185">Reference proteome</keyword>
<dbReference type="AlphaFoldDB" id="A0AAN7AMY8"/>
<dbReference type="Proteomes" id="UP001303160">
    <property type="component" value="Unassembled WGS sequence"/>
</dbReference>
<sequence length="451" mass="51537">MEVDKMSTCLSGFLPGFGYGLTIRPQISRLSVLRRFEQGWVSSSEMHSVMKCMNGWLASWIHEVLETCLEDMTGGYSEPIGESDEMALIQLGRYVPSDRLVEFFSNSVLKIITPAEYSPSVYIAFLRYLAVQLNRVHFSTSQSYFLPFPPATAKLLFKGVASSLFETIDFARMKGHTDEDMQYKNEVNLGHHTGNGVTSVDPESLAHVWVTLQAYLLEETFQREASTKKRGFTTDVDVQMCTGGESSVERGQTEIADFIGRFMGALPHIPLEQFELLWLPFLDWILSIEAELKAAKGPEYEINEKRFGMRQDLRQDYIDVATAVFKSYLTRAVGVGCGWRVRRLEAVSVIVELFGADHEGLSELLGIDLWIAVVTGDMKVMYDDRFAGAGPQPEAWFKEARQVQPRDIQNRHLKRKRPREEWDRYASAALDYSWERVAPVCWKLRGYRHYR</sequence>
<name>A0AAN7AMY8_9PEZI</name>
<dbReference type="EMBL" id="MU864044">
    <property type="protein sequence ID" value="KAK4194706.1"/>
    <property type="molecule type" value="Genomic_DNA"/>
</dbReference>
<accession>A0AAN7AMY8</accession>
<reference evidence="1" key="1">
    <citation type="journal article" date="2023" name="Mol. Phylogenet. Evol.">
        <title>Genome-scale phylogeny and comparative genomics of the fungal order Sordariales.</title>
        <authorList>
            <person name="Hensen N."/>
            <person name="Bonometti L."/>
            <person name="Westerberg I."/>
            <person name="Brannstrom I.O."/>
            <person name="Guillou S."/>
            <person name="Cros-Aarteil S."/>
            <person name="Calhoun S."/>
            <person name="Haridas S."/>
            <person name="Kuo A."/>
            <person name="Mondo S."/>
            <person name="Pangilinan J."/>
            <person name="Riley R."/>
            <person name="LaButti K."/>
            <person name="Andreopoulos B."/>
            <person name="Lipzen A."/>
            <person name="Chen C."/>
            <person name="Yan M."/>
            <person name="Daum C."/>
            <person name="Ng V."/>
            <person name="Clum A."/>
            <person name="Steindorff A."/>
            <person name="Ohm R.A."/>
            <person name="Martin F."/>
            <person name="Silar P."/>
            <person name="Natvig D.O."/>
            <person name="Lalanne C."/>
            <person name="Gautier V."/>
            <person name="Ament-Velasquez S.L."/>
            <person name="Kruys A."/>
            <person name="Hutchinson M.I."/>
            <person name="Powell A.J."/>
            <person name="Barry K."/>
            <person name="Miller A.N."/>
            <person name="Grigoriev I.V."/>
            <person name="Debuchy R."/>
            <person name="Gladieux P."/>
            <person name="Hiltunen Thoren M."/>
            <person name="Johannesson H."/>
        </authorList>
    </citation>
    <scope>NUCLEOTIDE SEQUENCE</scope>
    <source>
        <strain evidence="1">CBS 315.58</strain>
    </source>
</reference>
<proteinExistence type="predicted"/>
<protein>
    <submittedName>
        <fullName evidence="1">Uncharacterized protein</fullName>
    </submittedName>
</protein>
<evidence type="ECO:0000313" key="1">
    <source>
        <dbReference type="EMBL" id="KAK4194706.1"/>
    </source>
</evidence>
<reference evidence="1" key="2">
    <citation type="submission" date="2023-05" db="EMBL/GenBank/DDBJ databases">
        <authorList>
            <consortium name="Lawrence Berkeley National Laboratory"/>
            <person name="Steindorff A."/>
            <person name="Hensen N."/>
            <person name="Bonometti L."/>
            <person name="Westerberg I."/>
            <person name="Brannstrom I.O."/>
            <person name="Guillou S."/>
            <person name="Cros-Aarteil S."/>
            <person name="Calhoun S."/>
            <person name="Haridas S."/>
            <person name="Kuo A."/>
            <person name="Mondo S."/>
            <person name="Pangilinan J."/>
            <person name="Riley R."/>
            <person name="Labutti K."/>
            <person name="Andreopoulos B."/>
            <person name="Lipzen A."/>
            <person name="Chen C."/>
            <person name="Yanf M."/>
            <person name="Daum C."/>
            <person name="Ng V."/>
            <person name="Clum A."/>
            <person name="Ohm R."/>
            <person name="Martin F."/>
            <person name="Silar P."/>
            <person name="Natvig D."/>
            <person name="Lalanne C."/>
            <person name="Gautier V."/>
            <person name="Ament-Velasquez S.L."/>
            <person name="Kruys A."/>
            <person name="Hutchinson M.I."/>
            <person name="Powell A.J."/>
            <person name="Barry K."/>
            <person name="Miller A.N."/>
            <person name="Grigoriev I.V."/>
            <person name="Debuchy R."/>
            <person name="Gladieux P."/>
            <person name="Thoren M.H."/>
            <person name="Johannesson H."/>
        </authorList>
    </citation>
    <scope>NUCLEOTIDE SEQUENCE</scope>
    <source>
        <strain evidence="1">CBS 315.58</strain>
    </source>
</reference>
<organism evidence="1 2">
    <name type="scientific">Triangularia verruculosa</name>
    <dbReference type="NCBI Taxonomy" id="2587418"/>
    <lineage>
        <taxon>Eukaryota</taxon>
        <taxon>Fungi</taxon>
        <taxon>Dikarya</taxon>
        <taxon>Ascomycota</taxon>
        <taxon>Pezizomycotina</taxon>
        <taxon>Sordariomycetes</taxon>
        <taxon>Sordariomycetidae</taxon>
        <taxon>Sordariales</taxon>
        <taxon>Podosporaceae</taxon>
        <taxon>Triangularia</taxon>
    </lineage>
</organism>
<evidence type="ECO:0000313" key="2">
    <source>
        <dbReference type="Proteomes" id="UP001303160"/>
    </source>
</evidence>
<comment type="caution">
    <text evidence="1">The sequence shown here is derived from an EMBL/GenBank/DDBJ whole genome shotgun (WGS) entry which is preliminary data.</text>
</comment>